<dbReference type="AlphaFoldDB" id="A0A1H9EXA5"/>
<dbReference type="GO" id="GO:0008893">
    <property type="term" value="F:guanosine-3',5'-bis(diphosphate) 3'-diphosphatase activity"/>
    <property type="evidence" value="ECO:0007669"/>
    <property type="project" value="TreeGrafter"/>
</dbReference>
<dbReference type="Gene3D" id="1.10.3210.10">
    <property type="entry name" value="Hypothetical protein af1432"/>
    <property type="match status" value="1"/>
</dbReference>
<dbReference type="InterPro" id="IPR003607">
    <property type="entry name" value="HD/PDEase_dom"/>
</dbReference>
<evidence type="ECO:0000313" key="2">
    <source>
        <dbReference type="EMBL" id="SEQ30292.1"/>
    </source>
</evidence>
<evidence type="ECO:0000313" key="3">
    <source>
        <dbReference type="Proteomes" id="UP000242515"/>
    </source>
</evidence>
<dbReference type="Proteomes" id="UP000242515">
    <property type="component" value="Unassembled WGS sequence"/>
</dbReference>
<dbReference type="InterPro" id="IPR052194">
    <property type="entry name" value="MESH1"/>
</dbReference>
<feature type="domain" description="HD/PDEase" evidence="1">
    <location>
        <begin position="8"/>
        <end position="118"/>
    </location>
</feature>
<dbReference type="Pfam" id="PF13328">
    <property type="entry name" value="HD_4"/>
    <property type="match status" value="1"/>
</dbReference>
<dbReference type="STRING" id="988801.SAMN05216522_10292"/>
<gene>
    <name evidence="2" type="ORF">SAMN05216522_10292</name>
</gene>
<evidence type="ECO:0000259" key="1">
    <source>
        <dbReference type="SMART" id="SM00471"/>
    </source>
</evidence>
<dbReference type="EMBL" id="FOGC01000002">
    <property type="protein sequence ID" value="SEQ30292.1"/>
    <property type="molecule type" value="Genomic_DNA"/>
</dbReference>
<proteinExistence type="predicted"/>
<dbReference type="OrthoDB" id="9802385at2"/>
<name>A0A1H9EXA5_9GAMM</name>
<dbReference type="SUPFAM" id="SSF109604">
    <property type="entry name" value="HD-domain/PDEase-like"/>
    <property type="match status" value="1"/>
</dbReference>
<protein>
    <submittedName>
        <fullName evidence="2">HD domain-containing protein</fullName>
    </submittedName>
</protein>
<keyword evidence="3" id="KW-1185">Reference proteome</keyword>
<dbReference type="PANTHER" id="PTHR46246">
    <property type="entry name" value="GUANOSINE-3',5'-BIS(DIPHOSPHATE) 3'-PYROPHOSPHOHYDROLASE MESH1"/>
    <property type="match status" value="1"/>
</dbReference>
<dbReference type="PANTHER" id="PTHR46246:SF1">
    <property type="entry name" value="GUANOSINE-3',5'-BIS(DIPHOSPHATE) 3'-PYROPHOSPHOHYDROLASE MESH1"/>
    <property type="match status" value="1"/>
</dbReference>
<reference evidence="3" key="1">
    <citation type="submission" date="2016-10" db="EMBL/GenBank/DDBJ databases">
        <authorList>
            <person name="Varghese N."/>
            <person name="Submissions S."/>
        </authorList>
    </citation>
    <scope>NUCLEOTIDE SEQUENCE [LARGE SCALE GENOMIC DNA]</scope>
    <source>
        <strain evidence="3">8N4</strain>
    </source>
</reference>
<dbReference type="RefSeq" id="WP_092672724.1">
    <property type="nucleotide sequence ID" value="NZ_FOGC01000002.1"/>
</dbReference>
<organism evidence="2 3">
    <name type="scientific">Rosenbergiella nectarea</name>
    <dbReference type="NCBI Taxonomy" id="988801"/>
    <lineage>
        <taxon>Bacteria</taxon>
        <taxon>Pseudomonadati</taxon>
        <taxon>Pseudomonadota</taxon>
        <taxon>Gammaproteobacteria</taxon>
        <taxon>Enterobacterales</taxon>
        <taxon>Erwiniaceae</taxon>
        <taxon>Rosenbergiella</taxon>
    </lineage>
</organism>
<accession>A0A1H9EXA5</accession>
<dbReference type="SMART" id="SM00471">
    <property type="entry name" value="HDc"/>
    <property type="match status" value="1"/>
</dbReference>
<sequence>MLTSGRDRIVDYIHHPVAAANIIEDFGGNEETIAAAYLHDTIEDTAVTYEYIKDNFNERIADMVHAVTKPPKIKGLSRSQRFVDEVKRLVKVSDIQALAIKLADIIDNTSTVVNGDKAFSAVSLAGKILTVNLVFRDSAEFDSHFLGLLDEAKLVLFASVDKLEGTHKDDHASAIKSLGDALLQDPDIKKPITPAQMEARNSNDIKRCSFCGNSILGFSENKTVYGKKWNFVDCPACGCRGPFGLTAQQGIDSWNSAERNFK</sequence>